<dbReference type="CDD" id="cd03784">
    <property type="entry name" value="GT1_Gtf-like"/>
    <property type="match status" value="1"/>
</dbReference>
<dbReference type="InterPro" id="IPR010610">
    <property type="entry name" value="EryCIII-like_C"/>
</dbReference>
<keyword evidence="1" id="KW-0808">Transferase</keyword>
<dbReference type="GO" id="GO:0016906">
    <property type="term" value="F:sterol 3-beta-glucosyltransferase activity"/>
    <property type="evidence" value="ECO:0007669"/>
    <property type="project" value="UniProtKB-ARBA"/>
</dbReference>
<protein>
    <recommendedName>
        <fullName evidence="2">Erythromycin biosynthesis protein CIII-like C-terminal domain-containing protein</fullName>
    </recommendedName>
</protein>
<name>A0A7S1S6L5_ALECA</name>
<dbReference type="InterPro" id="IPR050426">
    <property type="entry name" value="Glycosyltransferase_28"/>
</dbReference>
<accession>A0A7S1S6L5</accession>
<organism evidence="3">
    <name type="scientific">Alexandrium catenella</name>
    <name type="common">Red tide dinoflagellate</name>
    <name type="synonym">Gonyaulax catenella</name>
    <dbReference type="NCBI Taxonomy" id="2925"/>
    <lineage>
        <taxon>Eukaryota</taxon>
        <taxon>Sar</taxon>
        <taxon>Alveolata</taxon>
        <taxon>Dinophyceae</taxon>
        <taxon>Gonyaulacales</taxon>
        <taxon>Pyrocystaceae</taxon>
        <taxon>Alexandrium</taxon>
    </lineage>
</organism>
<dbReference type="FunFam" id="3.40.50.2000:FF:000009">
    <property type="entry name" value="Sterol 3-beta-glucosyltransferase UGT80A2"/>
    <property type="match status" value="1"/>
</dbReference>
<proteinExistence type="predicted"/>
<dbReference type="AlphaFoldDB" id="A0A7S1S6L5"/>
<dbReference type="PANTHER" id="PTHR48050:SF13">
    <property type="entry name" value="STEROL 3-BETA-GLUCOSYLTRANSFERASE UGT80A2"/>
    <property type="match status" value="1"/>
</dbReference>
<dbReference type="SUPFAM" id="SSF53756">
    <property type="entry name" value="UDP-Glycosyltransferase/glycogen phosphorylase"/>
    <property type="match status" value="1"/>
</dbReference>
<evidence type="ECO:0000313" key="3">
    <source>
        <dbReference type="EMBL" id="CAD9186169.1"/>
    </source>
</evidence>
<dbReference type="Gene3D" id="3.40.50.2000">
    <property type="entry name" value="Glycogen Phosphorylase B"/>
    <property type="match status" value="2"/>
</dbReference>
<evidence type="ECO:0000259" key="2">
    <source>
        <dbReference type="Pfam" id="PF06722"/>
    </source>
</evidence>
<dbReference type="InterPro" id="IPR002213">
    <property type="entry name" value="UDP_glucos_trans"/>
</dbReference>
<gene>
    <name evidence="3" type="ORF">ACAT0790_LOCUS62943</name>
</gene>
<evidence type="ECO:0000256" key="1">
    <source>
        <dbReference type="ARBA" id="ARBA00022679"/>
    </source>
</evidence>
<dbReference type="PANTHER" id="PTHR48050">
    <property type="entry name" value="STEROL 3-BETA-GLUCOSYLTRANSFERASE"/>
    <property type="match status" value="1"/>
</dbReference>
<reference evidence="3" key="1">
    <citation type="submission" date="2021-01" db="EMBL/GenBank/DDBJ databases">
        <authorList>
            <person name="Corre E."/>
            <person name="Pelletier E."/>
            <person name="Niang G."/>
            <person name="Scheremetjew M."/>
            <person name="Finn R."/>
            <person name="Kale V."/>
            <person name="Holt S."/>
            <person name="Cochrane G."/>
            <person name="Meng A."/>
            <person name="Brown T."/>
            <person name="Cohen L."/>
        </authorList>
    </citation>
    <scope>NUCLEOTIDE SEQUENCE</scope>
    <source>
        <strain evidence="3">OF101</strain>
    </source>
</reference>
<dbReference type="Pfam" id="PF06722">
    <property type="entry name" value="EryCIII-like_C"/>
    <property type="match status" value="1"/>
</dbReference>
<dbReference type="EMBL" id="HBGE01105531">
    <property type="protein sequence ID" value="CAD9186169.1"/>
    <property type="molecule type" value="Transcribed_RNA"/>
</dbReference>
<sequence>MAESYKFAFGVNGTRGDFQPYLGLGQYLLSLGHQVRFYSTVDHCQTAKDFGLDSFVIGADMEDVLASDVGKRSMEEGDFLLMVADSTPVNVDVDGVPPETLRENAKKDLDVWKPHMYITNQMGHVSEFNEAMDRFDFVWATIQLQPQSGPPSNTFRHVGWSREFPEPDVPLICTHIFGAQSIARMAHEAMQKLVEGGRPAEEVVDTKLGPESIFRLTFEMEKRVNPAILAYSPNVFPSPDDWSSVMDAPGSRVHVVGRLGFTREQQDELSKKGNEFFSSGTGESHQECQAFLAKGPPPVYIGWGSMSVYTSEHMTFLAVEALKLAGQRGIILSGWAKLSADDLDCDRPGAAECREYAKENILFMKKAPHEWLFPQCCLCVHHGGIGTMQASLGAGTPTIITPVFADQEGNAAALTKGGWGVGTTKLGKLKSEELGEAVRKVCTDPSFKERTEELYKKMQAEDGIAKTTEIMLKMIKEELLTGEYKRKKEAERVELRALRTKQVKQPINIIFAKWNAELNKRYPPWAEYNKRSMGFAINCVPLVEAGRLWCVSASSCLVREGQKLESAETGRFKKYCFLEEVEKKGSRLRVKKVKGFGPDEGWVSPSVSGKAMLEHITDATRIGAIQGAMYSELFADFNASTTGQSKKAEEK</sequence>
<feature type="domain" description="Erythromycin biosynthesis protein CIII-like C-terminal" evidence="2">
    <location>
        <begin position="360"/>
        <end position="462"/>
    </location>
</feature>